<accession>A0A0E0UX31</accession>
<evidence type="ECO:0000313" key="5">
    <source>
        <dbReference type="Proteomes" id="UP000000486"/>
    </source>
</evidence>
<dbReference type="Gene3D" id="3.40.50.360">
    <property type="match status" value="1"/>
</dbReference>
<evidence type="ECO:0000256" key="2">
    <source>
        <dbReference type="ARBA" id="ARBA00023002"/>
    </source>
</evidence>
<name>A0A0E0UX31_LISMM</name>
<reference evidence="4 5" key="1">
    <citation type="journal article" date="2011" name="J. Bacteriol.">
        <title>Genome sequence of the nonpathogenic Listeria monocytogenes serovar 4a strain M7.</title>
        <authorList>
            <person name="Chen J."/>
            <person name="Xia Y."/>
            <person name="Cheng C."/>
            <person name="Fang C."/>
            <person name="Shan Y."/>
            <person name="Jin G."/>
            <person name="Fang W."/>
        </authorList>
    </citation>
    <scope>NUCLEOTIDE SEQUENCE [LARGE SCALE GENOMIC DNA]</scope>
    <source>
        <strain evidence="4 5">M7</strain>
    </source>
</reference>
<organism evidence="4 5">
    <name type="scientific">Listeria monocytogenes serotype 4a (strain M7)</name>
    <dbReference type="NCBI Taxonomy" id="1030009"/>
    <lineage>
        <taxon>Bacteria</taxon>
        <taxon>Bacillati</taxon>
        <taxon>Bacillota</taxon>
        <taxon>Bacilli</taxon>
        <taxon>Bacillales</taxon>
        <taxon>Listeriaceae</taxon>
        <taxon>Listeria</taxon>
    </lineage>
</organism>
<comment type="similarity">
    <text evidence="1">Belongs to the NAD(P)H dehydrogenase (quinone) family.</text>
</comment>
<dbReference type="InterPro" id="IPR051545">
    <property type="entry name" value="NAD(P)H_dehydrogenase_qn"/>
</dbReference>
<keyword evidence="2" id="KW-0560">Oxidoreductase</keyword>
<evidence type="ECO:0000313" key="4">
    <source>
        <dbReference type="EMBL" id="AEH92886.1"/>
    </source>
</evidence>
<dbReference type="SUPFAM" id="SSF52218">
    <property type="entry name" value="Flavoproteins"/>
    <property type="match status" value="1"/>
</dbReference>
<dbReference type="HOGENOM" id="CLU_1440253_0_0_9"/>
<dbReference type="KEGG" id="lmq:LMM7_1881"/>
<proteinExistence type="inferred from homology"/>
<evidence type="ECO:0000259" key="3">
    <source>
        <dbReference type="Pfam" id="PF02525"/>
    </source>
</evidence>
<dbReference type="PATRIC" id="fig|1030009.3.peg.1870"/>
<dbReference type="Pfam" id="PF02525">
    <property type="entry name" value="Flavodoxin_2"/>
    <property type="match status" value="1"/>
</dbReference>
<dbReference type="PANTHER" id="PTHR10204:SF34">
    <property type="entry name" value="NAD(P)H DEHYDROGENASE [QUINONE] 1 ISOFORM 1"/>
    <property type="match status" value="1"/>
</dbReference>
<dbReference type="GO" id="GO:0003955">
    <property type="term" value="F:NAD(P)H dehydrogenase (quinone) activity"/>
    <property type="evidence" value="ECO:0007669"/>
    <property type="project" value="TreeGrafter"/>
</dbReference>
<dbReference type="PANTHER" id="PTHR10204">
    <property type="entry name" value="NAD P H OXIDOREDUCTASE-RELATED"/>
    <property type="match status" value="1"/>
</dbReference>
<dbReference type="InterPro" id="IPR003680">
    <property type="entry name" value="Flavodoxin_fold"/>
</dbReference>
<dbReference type="InterPro" id="IPR029039">
    <property type="entry name" value="Flavoprotein-like_sf"/>
</dbReference>
<dbReference type="EMBL" id="CP002816">
    <property type="protein sequence ID" value="AEH92886.1"/>
    <property type="molecule type" value="Genomic_DNA"/>
</dbReference>
<dbReference type="GO" id="GO:0005829">
    <property type="term" value="C:cytosol"/>
    <property type="evidence" value="ECO:0007669"/>
    <property type="project" value="TreeGrafter"/>
</dbReference>
<feature type="domain" description="Flavodoxin-like fold" evidence="3">
    <location>
        <begin position="3"/>
        <end position="185"/>
    </location>
</feature>
<protein>
    <submittedName>
        <fullName evidence="4">Putative NADPH-quinone reductase</fullName>
    </submittedName>
</protein>
<dbReference type="AlphaFoldDB" id="A0A0E0UX31"/>
<sequence>MAKVVAIIGDPREKGTSRDLFQKYLAVFQEQPTIEVKIYDIREVAFDPNLPEGYRTEQTPDIIALKNDVRSADLLLFSYPVWWFNVPAVLKGVIDHLFWRGESYSFRDKKYFLTGPWRKKRARLIYTIGGMEIQHRLFARPALTALRYPLWMSGVFSVKVTSIDRLDLSIRRTDDYYDKKVTRAAKRDIQFLLKKQIRKKVFA</sequence>
<dbReference type="RefSeq" id="WP_012581135.1">
    <property type="nucleotide sequence ID" value="NC_017537.1"/>
</dbReference>
<evidence type="ECO:0000256" key="1">
    <source>
        <dbReference type="ARBA" id="ARBA00006252"/>
    </source>
</evidence>
<gene>
    <name evidence="4" type="primary">ycaK</name>
    <name evidence="4" type="ordered locus">LMM7_1881</name>
</gene>
<dbReference type="Proteomes" id="UP000000486">
    <property type="component" value="Chromosome"/>
</dbReference>